<dbReference type="eggNOG" id="COG3039">
    <property type="taxonomic scope" value="Bacteria"/>
</dbReference>
<reference evidence="2" key="1">
    <citation type="submission" date="2011-05" db="EMBL/GenBank/DDBJ databases">
        <title>Complete sequence of Thermoanaerobacterium xylanolyticum LX-11.</title>
        <authorList>
            <consortium name="US DOE Joint Genome Institute"/>
            <person name="Lucas S."/>
            <person name="Han J."/>
            <person name="Lapidus A."/>
            <person name="Cheng J.-F."/>
            <person name="Goodwin L."/>
            <person name="Pitluck S."/>
            <person name="Peters L."/>
            <person name="Mikhailova N."/>
            <person name="Lu M."/>
            <person name="Han C."/>
            <person name="Tapia R."/>
            <person name="Land M."/>
            <person name="Hauser L."/>
            <person name="Kyrpides N."/>
            <person name="Ivanova N."/>
            <person name="Pagani I."/>
            <person name="Hemme C."/>
            <person name="Woyke T."/>
        </authorList>
    </citation>
    <scope>NUCLEOTIDE SEQUENCE</scope>
    <source>
        <strain evidence="2">LX-11</strain>
    </source>
</reference>
<accession>F6BIK1</accession>
<name>F6BIK1_THEXL</name>
<sequence>MLGAWRSHSDYQSFLVENIQPIYASDKNRVIQFSEALSKLYNEALSKLYNLDLDVLKSVLEPYYSNTGSPAKNQPEVFRSFVLMSLLKCHSITKWVYMLHHDDLLCYMIGVSPDNIPGVGTHYDLINRLWLEDPDIEKDRQDSLHPFKRKPRKKLAKNQKLPPRHPGIIQKFVDLALQGKIFESRPEKLLQQIFADVAVRPSANAGILGDIEKLTISGDGTCIKTGGSPFGIRTCDCANKGIFNCDCHRKFSDPDARYGWDSYHETWFYGYSGYFLVTYNEELKSDIPIYLRLVEAPRYDGVTAIIALSEARALYPDFVFDKFIGDCAHDNYPTYHLLNKWNIKPVIPLNKKNKNNSKYQGTIKINENGIPVCMAGLPMVYNGFMKDRNRIKWRCPFATGKVDSCNCKDKCSSSDYGRTVYTKPSSDPRLFTVIPRGSDEWKCEMKKRTSSERVNKRLLNDYELELSKTRGKKRWSFWIMIHSINIHLDARLKKSKFDFISMLDGLLGRAA</sequence>
<feature type="compositionally biased region" description="Basic residues" evidence="1">
    <location>
        <begin position="146"/>
        <end position="157"/>
    </location>
</feature>
<dbReference type="STRING" id="858215.Thexy_1774"/>
<feature type="region of interest" description="Disordered" evidence="1">
    <location>
        <begin position="141"/>
        <end position="160"/>
    </location>
</feature>
<dbReference type="Proteomes" id="UP000007239">
    <property type="component" value="Chromosome"/>
</dbReference>
<dbReference type="AlphaFoldDB" id="F6BIK1"/>
<evidence type="ECO:0000313" key="3">
    <source>
        <dbReference type="Proteomes" id="UP000007239"/>
    </source>
</evidence>
<evidence type="ECO:0000313" key="2">
    <source>
        <dbReference type="EMBL" id="AEF17800.1"/>
    </source>
</evidence>
<proteinExistence type="predicted"/>
<dbReference type="RefSeq" id="WP_013788534.1">
    <property type="nucleotide sequence ID" value="NC_015555.1"/>
</dbReference>
<dbReference type="HOGENOM" id="CLU_032890_1_0_9"/>
<dbReference type="EMBL" id="CP002739">
    <property type="protein sequence ID" value="AEF17800.1"/>
    <property type="molecule type" value="Genomic_DNA"/>
</dbReference>
<evidence type="ECO:0000256" key="1">
    <source>
        <dbReference type="SAM" id="MobiDB-lite"/>
    </source>
</evidence>
<protein>
    <recommendedName>
        <fullName evidence="4">Transposase IS4 family protein</fullName>
    </recommendedName>
</protein>
<gene>
    <name evidence="2" type="ordered locus">Thexy_1774</name>
</gene>
<dbReference type="KEGG" id="txy:Thexy_1774"/>
<organism evidence="2 3">
    <name type="scientific">Thermoanaerobacterium xylanolyticum (strain ATCC 49914 / DSM 7097 / LX-11)</name>
    <dbReference type="NCBI Taxonomy" id="858215"/>
    <lineage>
        <taxon>Bacteria</taxon>
        <taxon>Bacillati</taxon>
        <taxon>Bacillota</taxon>
        <taxon>Clostridia</taxon>
        <taxon>Thermoanaerobacterales</taxon>
        <taxon>Thermoanaerobacteraceae</taxon>
        <taxon>Thermoanaerobacterium</taxon>
    </lineage>
</organism>
<evidence type="ECO:0008006" key="4">
    <source>
        <dbReference type="Google" id="ProtNLM"/>
    </source>
</evidence>
<keyword evidence="3" id="KW-1185">Reference proteome</keyword>